<comment type="similarity">
    <text evidence="1">Belongs to the glycosyl hydrolase 16 family.</text>
</comment>
<protein>
    <recommendedName>
        <fullName evidence="3">GH16 domain-containing protein</fullName>
    </recommendedName>
</protein>
<organism evidence="4 5">
    <name type="scientific">Magallana gigas</name>
    <name type="common">Pacific oyster</name>
    <name type="synonym">Crassostrea gigas</name>
    <dbReference type="NCBI Taxonomy" id="29159"/>
    <lineage>
        <taxon>Eukaryota</taxon>
        <taxon>Metazoa</taxon>
        <taxon>Spiralia</taxon>
        <taxon>Lophotrochozoa</taxon>
        <taxon>Mollusca</taxon>
        <taxon>Bivalvia</taxon>
        <taxon>Autobranchia</taxon>
        <taxon>Pteriomorphia</taxon>
        <taxon>Ostreida</taxon>
        <taxon>Ostreoidea</taxon>
        <taxon>Ostreidae</taxon>
        <taxon>Magallana</taxon>
    </lineage>
</organism>
<dbReference type="Pfam" id="PF00722">
    <property type="entry name" value="Glyco_hydro_16"/>
    <property type="match status" value="1"/>
</dbReference>
<dbReference type="AlphaFoldDB" id="A0A8W8NKK9"/>
<keyword evidence="2" id="KW-0732">Signal</keyword>
<dbReference type="SUPFAM" id="SSF49899">
    <property type="entry name" value="Concanavalin A-like lectins/glucanases"/>
    <property type="match status" value="1"/>
</dbReference>
<dbReference type="GO" id="GO:0004553">
    <property type="term" value="F:hydrolase activity, hydrolyzing O-glycosyl compounds"/>
    <property type="evidence" value="ECO:0007669"/>
    <property type="project" value="InterPro"/>
</dbReference>
<evidence type="ECO:0000256" key="1">
    <source>
        <dbReference type="ARBA" id="ARBA00006865"/>
    </source>
</evidence>
<dbReference type="InterPro" id="IPR000757">
    <property type="entry name" value="Beta-glucanase-like"/>
</dbReference>
<evidence type="ECO:0000259" key="3">
    <source>
        <dbReference type="PROSITE" id="PS51762"/>
    </source>
</evidence>
<dbReference type="EnsemblMetazoa" id="G5673.2">
    <property type="protein sequence ID" value="G5673.2:cds"/>
    <property type="gene ID" value="G5673"/>
</dbReference>
<feature type="chain" id="PRO_5042432136" description="GH16 domain-containing protein" evidence="2">
    <location>
        <begin position="20"/>
        <end position="445"/>
    </location>
</feature>
<reference evidence="4" key="1">
    <citation type="submission" date="2022-08" db="UniProtKB">
        <authorList>
            <consortium name="EnsemblMetazoa"/>
        </authorList>
    </citation>
    <scope>IDENTIFICATION</scope>
    <source>
        <strain evidence="4">05x7-T-G4-1.051#20</strain>
    </source>
</reference>
<evidence type="ECO:0000313" key="4">
    <source>
        <dbReference type="EnsemblMetazoa" id="G5673.4:cds"/>
    </source>
</evidence>
<dbReference type="GO" id="GO:0005975">
    <property type="term" value="P:carbohydrate metabolic process"/>
    <property type="evidence" value="ECO:0007669"/>
    <property type="project" value="InterPro"/>
</dbReference>
<evidence type="ECO:0000256" key="2">
    <source>
        <dbReference type="SAM" id="SignalP"/>
    </source>
</evidence>
<proteinExistence type="inferred from homology"/>
<keyword evidence="5" id="KW-1185">Reference proteome</keyword>
<dbReference type="PANTHER" id="PTHR10963">
    <property type="entry name" value="GLYCOSYL HYDROLASE-RELATED"/>
    <property type="match status" value="1"/>
</dbReference>
<dbReference type="InterPro" id="IPR050546">
    <property type="entry name" value="Glycosyl_Hydrlase_16"/>
</dbReference>
<dbReference type="PROSITE" id="PS51762">
    <property type="entry name" value="GH16_2"/>
    <property type="match status" value="1"/>
</dbReference>
<sequence length="445" mass="50970">MNSCVFLLVLVAGVVSTKTFYPEISITGESGLRLGLVDEEGISHVIFTLRSKDGERKYVVEAKNDDDIWEYVDLDSNSQTGELVEYKTSVLFHDEWVDSKWNKVVLIPRGLMVPRKSKRSYTVFRDDFNSFNRGSYHVDVTAWGGGNGEFQVYTPEHNNLHAENGYLYMKPTLTTDHPSFDNNKLYHGRMDLNELYHTCTNGANYGCSKTSNGHEILPPIMSGKVTSHACVKYGRVNVRARIPKGDWLWPAIWLLSCNKHYGSWPRSGEIDIMESRGNLRAVEHGSDHGVSYVASTLHWGPDASHNAYYLTHKGKHAPSGRDWHDWHTYSLEWTDHHIITYVDDQEIMHITTPAQGFWNWAHFQGHNIWGNSHNAPFDHSFHLILNVAVGGGFFSDSAQYNTAKPWHKGSSHPMRDFWEHRGDWLPTWHGDDVAMLIDYVEMIQY</sequence>
<dbReference type="CDD" id="cd08024">
    <property type="entry name" value="GH16_CCF"/>
    <property type="match status" value="1"/>
</dbReference>
<dbReference type="PANTHER" id="PTHR10963:SF55">
    <property type="entry name" value="GLYCOSIDE HYDROLASE FAMILY 16 PROTEIN"/>
    <property type="match status" value="1"/>
</dbReference>
<dbReference type="Gene3D" id="2.60.120.200">
    <property type="match status" value="1"/>
</dbReference>
<accession>A0A8W8NKK9</accession>
<dbReference type="OrthoDB" id="4781at2759"/>
<name>A0A8W8NKK9_MAGGI</name>
<dbReference type="EnsemblMetazoa" id="G5673.4">
    <property type="protein sequence ID" value="G5673.4:cds"/>
    <property type="gene ID" value="G5673"/>
</dbReference>
<feature type="domain" description="GH16" evidence="3">
    <location>
        <begin position="97"/>
        <end position="445"/>
    </location>
</feature>
<evidence type="ECO:0000313" key="5">
    <source>
        <dbReference type="Proteomes" id="UP000005408"/>
    </source>
</evidence>
<dbReference type="InterPro" id="IPR013320">
    <property type="entry name" value="ConA-like_dom_sf"/>
</dbReference>
<dbReference type="OMA" id="IMHITTP"/>
<dbReference type="EnsemblMetazoa" id="G5673.1">
    <property type="protein sequence ID" value="G5673.1:cds"/>
    <property type="gene ID" value="G5673"/>
</dbReference>
<dbReference type="Proteomes" id="UP000005408">
    <property type="component" value="Unassembled WGS sequence"/>
</dbReference>
<feature type="signal peptide" evidence="2">
    <location>
        <begin position="1"/>
        <end position="19"/>
    </location>
</feature>